<evidence type="ECO:0000313" key="1">
    <source>
        <dbReference type="EMBL" id="UTY38815.1"/>
    </source>
</evidence>
<dbReference type="Proteomes" id="UP001060112">
    <property type="component" value="Chromosome"/>
</dbReference>
<proteinExistence type="predicted"/>
<evidence type="ECO:0000313" key="2">
    <source>
        <dbReference type="Proteomes" id="UP001060112"/>
    </source>
</evidence>
<gene>
    <name evidence="1" type="ORF">NMU03_14640</name>
</gene>
<accession>A0ABY5I1J7</accession>
<dbReference type="RefSeq" id="WP_290139467.1">
    <property type="nucleotide sequence ID" value="NZ_CP101620.1"/>
</dbReference>
<name>A0ABY5I1J7_9FIRM</name>
<sequence length="83" mass="9698">MVGACFDHQETLNGYYHVFYQILTNYGIPAMFYTDRRTVFEYKRKTTPLMTKTPLHSFPMPVIILALILKQRALLKPKAESND</sequence>
<protein>
    <recommendedName>
        <fullName evidence="3">Integrase catalytic domain-containing protein</fullName>
    </recommendedName>
</protein>
<organism evidence="1 2">
    <name type="scientific">Allocoprobacillus halotolerans</name>
    <dbReference type="NCBI Taxonomy" id="2944914"/>
    <lineage>
        <taxon>Bacteria</taxon>
        <taxon>Bacillati</taxon>
        <taxon>Bacillota</taxon>
        <taxon>Erysipelotrichia</taxon>
        <taxon>Erysipelotrichales</taxon>
        <taxon>Erysipelotrichaceae</taxon>
        <taxon>Allocoprobacillus</taxon>
    </lineage>
</organism>
<evidence type="ECO:0008006" key="3">
    <source>
        <dbReference type="Google" id="ProtNLM"/>
    </source>
</evidence>
<reference evidence="1" key="1">
    <citation type="submission" date="2022-07" db="EMBL/GenBank/DDBJ databases">
        <title>Faecal culturing of patients with breast cancer.</title>
        <authorList>
            <person name="Teng N.M.Y."/>
            <person name="Kiu R."/>
            <person name="Evans R."/>
            <person name="Baker D.J."/>
            <person name="Zenner C."/>
            <person name="Robinson S.D."/>
            <person name="Hall L.J."/>
        </authorList>
    </citation>
    <scope>NUCLEOTIDE SEQUENCE</scope>
    <source>
        <strain evidence="1">LH1062</strain>
    </source>
</reference>
<dbReference type="EMBL" id="CP101620">
    <property type="protein sequence ID" value="UTY38815.1"/>
    <property type="molecule type" value="Genomic_DNA"/>
</dbReference>
<keyword evidence="2" id="KW-1185">Reference proteome</keyword>